<dbReference type="Gene3D" id="4.10.220.110">
    <property type="match status" value="1"/>
</dbReference>
<keyword evidence="3" id="KW-0964">Secreted</keyword>
<sequence length="691" mass="77994">MFNSSHLARFNLTIQDLEHDLQVLEFTGQEAISTPYAFDVVLVSERPNIDLESLLHKQAFLAYSEGGNGIHGQIHRVAQGDVGERLTRYNVTMVPRVAYLGHRINQRIFQQLTVPQIIAQVLEEHGIHRDFHLFQLGSTYPDREYCVQYDESDLHFIQRLCQEEGIHYHFRHSREKHLMVFGDDQTVFPILERPTPYKQDDGMVAEEAVIQQFGLRVEARTSRTTRRDYDFEKARILLESGYQPDIQRTPPDLEDYDYPGRFTLRERGKLLAKRALERHRADYRQAEGKSDQQTLVAGHFLQMSEHSRPEWNDLWLLTEVRHECRQPQVLEENFASVASSHEDDLVQGYRNRFVATPWDVFYRPPHRYNKPRVLGSQTAMVTGPQGEEIHCDKYGRVKAQFFWDREGRHDDKSSCWLRVSSNWAGNAHGSVTIPRVGMEVLVSFLEGDPDQPVISGCLANSANPVPYELPAHKTRSVFRSRSTPDSGGFNELHLEDRAGRELIYLRAQRDMEQKVENDSRLEVGNERRETIKGDSITVLEAEEHRTVTADRKVQLKANDYLHVAGSSHTRVDQTLVVEAGQQVHIKAGAHLTLDAGASISLKAGGQHIVISHGGIFSSSEIQIGGAPMAGSAASLSRPGTLDALSEPSQLPPMIASSQGALMSASKAMGADFCPICEACREGICMTQEATP</sequence>
<dbReference type="Gene3D" id="2.40.50.230">
    <property type="entry name" value="Gp5 N-terminal domain"/>
    <property type="match status" value="1"/>
</dbReference>
<evidence type="ECO:0000259" key="4">
    <source>
        <dbReference type="Pfam" id="PF04717"/>
    </source>
</evidence>
<dbReference type="Pfam" id="PF05954">
    <property type="entry name" value="Phage_GPD"/>
    <property type="match status" value="1"/>
</dbReference>
<name>A0A5E6XKM8_PSEFL</name>
<dbReference type="PANTHER" id="PTHR32305:SF15">
    <property type="entry name" value="PROTEIN RHSA-RELATED"/>
    <property type="match status" value="1"/>
</dbReference>
<evidence type="ECO:0000313" key="6">
    <source>
        <dbReference type="EMBL" id="VVN41245.1"/>
    </source>
</evidence>
<dbReference type="Proteomes" id="UP000326729">
    <property type="component" value="Unassembled WGS sequence"/>
</dbReference>
<protein>
    <submittedName>
        <fullName evidence="6">Actin cross-linking toxin VgrG1</fullName>
        <ecNumber evidence="6">6.3.2.-</ecNumber>
    </submittedName>
</protein>
<dbReference type="PANTHER" id="PTHR32305">
    <property type="match status" value="1"/>
</dbReference>
<proteinExistence type="inferred from homology"/>
<evidence type="ECO:0000256" key="3">
    <source>
        <dbReference type="ARBA" id="ARBA00022525"/>
    </source>
</evidence>
<feature type="domain" description="Gp5/Type VI secretion system Vgr C-terminal trimerisation" evidence="5">
    <location>
        <begin position="476"/>
        <end position="584"/>
    </location>
</feature>
<dbReference type="NCBIfam" id="TIGR03361">
    <property type="entry name" value="VI_Rhs_Vgr"/>
    <property type="match status" value="1"/>
</dbReference>
<dbReference type="Gene3D" id="3.55.50.10">
    <property type="entry name" value="Baseplate protein-like domains"/>
    <property type="match status" value="1"/>
</dbReference>
<dbReference type="RefSeq" id="WP_150718928.1">
    <property type="nucleotide sequence ID" value="NZ_CABVGY010000044.1"/>
</dbReference>
<dbReference type="EMBL" id="CABVGY010000044">
    <property type="protein sequence ID" value="VVN41245.1"/>
    <property type="molecule type" value="Genomic_DNA"/>
</dbReference>
<dbReference type="AlphaFoldDB" id="A0A5E6XKM8"/>
<organism evidence="6 7">
    <name type="scientific">Pseudomonas fluorescens</name>
    <dbReference type="NCBI Taxonomy" id="294"/>
    <lineage>
        <taxon>Bacteria</taxon>
        <taxon>Pseudomonadati</taxon>
        <taxon>Pseudomonadota</taxon>
        <taxon>Gammaproteobacteria</taxon>
        <taxon>Pseudomonadales</taxon>
        <taxon>Pseudomonadaceae</taxon>
        <taxon>Pseudomonas</taxon>
    </lineage>
</organism>
<accession>A0A5E6XKM8</accession>
<dbReference type="SUPFAM" id="SSF69349">
    <property type="entry name" value="Phage fibre proteins"/>
    <property type="match status" value="1"/>
</dbReference>
<evidence type="ECO:0000256" key="1">
    <source>
        <dbReference type="ARBA" id="ARBA00004613"/>
    </source>
</evidence>
<dbReference type="InterPro" id="IPR017847">
    <property type="entry name" value="T6SS_RhsGE_Vgr_subset"/>
</dbReference>
<evidence type="ECO:0000313" key="7">
    <source>
        <dbReference type="Proteomes" id="UP000326729"/>
    </source>
</evidence>
<comment type="subcellular location">
    <subcellularLocation>
        <location evidence="1">Secreted</location>
    </subcellularLocation>
</comment>
<dbReference type="Pfam" id="PF04717">
    <property type="entry name" value="Phage_base_V"/>
    <property type="match status" value="1"/>
</dbReference>
<dbReference type="EC" id="6.3.2.-" evidence="6"/>
<dbReference type="GO" id="GO:0005576">
    <property type="term" value="C:extracellular region"/>
    <property type="evidence" value="ECO:0007669"/>
    <property type="project" value="UniProtKB-SubCell"/>
</dbReference>
<evidence type="ECO:0000256" key="2">
    <source>
        <dbReference type="ARBA" id="ARBA00005558"/>
    </source>
</evidence>
<dbReference type="Pfam" id="PF22178">
    <property type="entry name" value="Gp5_trimer_C"/>
    <property type="match status" value="1"/>
</dbReference>
<dbReference type="Gene3D" id="2.30.110.50">
    <property type="match status" value="1"/>
</dbReference>
<reference evidence="6 7" key="1">
    <citation type="submission" date="2019-09" db="EMBL/GenBank/DDBJ databases">
        <authorList>
            <person name="Chandra G."/>
            <person name="Truman W A."/>
        </authorList>
    </citation>
    <scope>NUCLEOTIDE SEQUENCE [LARGE SCALE GENOMIC DNA]</scope>
    <source>
        <strain evidence="6">PS659</strain>
    </source>
</reference>
<evidence type="ECO:0000259" key="5">
    <source>
        <dbReference type="Pfam" id="PF22178"/>
    </source>
</evidence>
<dbReference type="GO" id="GO:0016874">
    <property type="term" value="F:ligase activity"/>
    <property type="evidence" value="ECO:0007669"/>
    <property type="project" value="UniProtKB-KW"/>
</dbReference>
<dbReference type="SUPFAM" id="SSF69255">
    <property type="entry name" value="gp5 N-terminal domain-like"/>
    <property type="match status" value="1"/>
</dbReference>
<dbReference type="InterPro" id="IPR037026">
    <property type="entry name" value="Vgr_OB-fold_dom_sf"/>
</dbReference>
<gene>
    <name evidence="6" type="primary">vgrG1_5</name>
    <name evidence="6" type="ORF">PS659_05461</name>
</gene>
<dbReference type="InterPro" id="IPR054030">
    <property type="entry name" value="Gp5_Vgr_C"/>
</dbReference>
<comment type="similarity">
    <text evidence="2">Belongs to the VgrG protein family.</text>
</comment>
<feature type="domain" description="Gp5/Type VI secretion system Vgr protein OB-fold" evidence="4">
    <location>
        <begin position="392"/>
        <end position="458"/>
    </location>
</feature>
<keyword evidence="6" id="KW-0436">Ligase</keyword>
<dbReference type="InterPro" id="IPR006531">
    <property type="entry name" value="Gp5/Vgr_OB"/>
</dbReference>
<dbReference type="InterPro" id="IPR050708">
    <property type="entry name" value="T6SS_VgrG/RHS"/>
</dbReference>
<dbReference type="SUPFAM" id="SSF69279">
    <property type="entry name" value="Phage tail proteins"/>
    <property type="match status" value="2"/>
</dbReference>
<dbReference type="OrthoDB" id="9762420at2"/>
<dbReference type="NCBIfam" id="TIGR01646">
    <property type="entry name" value="vgr_GE"/>
    <property type="match status" value="1"/>
</dbReference>
<dbReference type="InterPro" id="IPR006533">
    <property type="entry name" value="T6SS_Vgr_RhsGE"/>
</dbReference>